<dbReference type="PANTHER" id="PTHR43649:SF12">
    <property type="entry name" value="DIACETYLCHITOBIOSE BINDING PROTEIN DASA"/>
    <property type="match status" value="1"/>
</dbReference>
<dbReference type="RefSeq" id="WP_054492875.1">
    <property type="nucleotide sequence ID" value="NZ_BBZA01000106.1"/>
</dbReference>
<sequence length="398" mass="44842">MTLRVMVVDYIKDKTDVWLENEVVPAFQKEHPNIDVEFIYVNWGTLDETVQGYFAAGDGADIINLGSEYIAAYGDRLAPLNAYLGEEAWPDIKQFVPAALDTVTWKGELRGLPWLTAPRAYMCRSDLLAEIGFEQPPRTFPEAIEEARAGTIIEDGALKRAGIVTTGRLDDWQEYIALIWSLGGELYKENGEPAFDSPQARDALKFMYDRRRAVYPDETIADLPEANGSRLADGTAVCMWGNLWGAPPVDDPLWEQIVFSPGLTDPDNYPESRPVVQVFNDWLAVPAYSKHVPEAAEFLKFLGSAENLNRYNKDFGSFPPRTDAWFGYVEEAKPMQIMGDLMNEYGRGFADIRETAKLREILQREMSAYFTDLQDLDTTLANIQSAYTQVLQDAGMIQ</sequence>
<accession>A0A0M8K936</accession>
<dbReference type="EMBL" id="LGKN01000009">
    <property type="protein sequence ID" value="KPL86290.1"/>
    <property type="molecule type" value="Genomic_DNA"/>
</dbReference>
<keyword evidence="3" id="KW-1185">Reference proteome</keyword>
<dbReference type="EMBL" id="BBZA01000106">
    <property type="protein sequence ID" value="GAP62999.1"/>
    <property type="molecule type" value="Genomic_DNA"/>
</dbReference>
<name>A0A0M8K936_9CHLR</name>
<keyword evidence="1" id="KW-0813">Transport</keyword>
<evidence type="ECO:0000313" key="1">
    <source>
        <dbReference type="EMBL" id="GAP62999.1"/>
    </source>
</evidence>
<reference evidence="3" key="3">
    <citation type="submission" date="2015-08" db="EMBL/GenBank/DDBJ databases">
        <title>Draft Genome Sequence of a Heterotrophic Facultative Anaerobic Bacterium Ardenticatena maritima Strain 110S.</title>
        <authorList>
            <person name="Kawaichi S."/>
            <person name="Yoshida T."/>
            <person name="Sako Y."/>
            <person name="Nakamura R."/>
        </authorList>
    </citation>
    <scope>NUCLEOTIDE SEQUENCE [LARGE SCALE GENOMIC DNA]</scope>
    <source>
        <strain evidence="3">110S</strain>
    </source>
</reference>
<protein>
    <submittedName>
        <fullName evidence="1">Multiple sugar transport system substrate-binding protein</fullName>
    </submittedName>
</protein>
<evidence type="ECO:0000313" key="2">
    <source>
        <dbReference type="EMBL" id="KPL86290.1"/>
    </source>
</evidence>
<dbReference type="OrthoDB" id="9795467at2"/>
<dbReference type="Gene3D" id="3.40.190.10">
    <property type="entry name" value="Periplasmic binding protein-like II"/>
    <property type="match status" value="1"/>
</dbReference>
<dbReference type="InParanoid" id="A0A0M8K936"/>
<dbReference type="AlphaFoldDB" id="A0A0M8K936"/>
<evidence type="ECO:0000313" key="4">
    <source>
        <dbReference type="Proteomes" id="UP000050502"/>
    </source>
</evidence>
<dbReference type="PANTHER" id="PTHR43649">
    <property type="entry name" value="ARABINOSE-BINDING PROTEIN-RELATED"/>
    <property type="match status" value="1"/>
</dbReference>
<evidence type="ECO:0000313" key="3">
    <source>
        <dbReference type="Proteomes" id="UP000037784"/>
    </source>
</evidence>
<comment type="caution">
    <text evidence="1">The sequence shown here is derived from an EMBL/GenBank/DDBJ whole genome shotgun (WGS) entry which is preliminary data.</text>
</comment>
<dbReference type="Proteomes" id="UP000050502">
    <property type="component" value="Unassembled WGS sequence"/>
</dbReference>
<proteinExistence type="predicted"/>
<dbReference type="STRING" id="872965.SE16_13170"/>
<dbReference type="SUPFAM" id="SSF53850">
    <property type="entry name" value="Periplasmic binding protein-like II"/>
    <property type="match status" value="1"/>
</dbReference>
<dbReference type="Pfam" id="PF01547">
    <property type="entry name" value="SBP_bac_1"/>
    <property type="match status" value="1"/>
</dbReference>
<organism evidence="1 3">
    <name type="scientific">Ardenticatena maritima</name>
    <dbReference type="NCBI Taxonomy" id="872965"/>
    <lineage>
        <taxon>Bacteria</taxon>
        <taxon>Bacillati</taxon>
        <taxon>Chloroflexota</taxon>
        <taxon>Ardenticatenia</taxon>
        <taxon>Ardenticatenales</taxon>
        <taxon>Ardenticatenaceae</taxon>
        <taxon>Ardenticatena</taxon>
    </lineage>
</organism>
<dbReference type="InterPro" id="IPR006059">
    <property type="entry name" value="SBP"/>
</dbReference>
<gene>
    <name evidence="1" type="ORF">ARMA_1422</name>
    <name evidence="2" type="ORF">SE16_13170</name>
</gene>
<dbReference type="InterPro" id="IPR050490">
    <property type="entry name" value="Bact_solute-bd_prot1"/>
</dbReference>
<reference evidence="2 4" key="2">
    <citation type="submission" date="2015-07" db="EMBL/GenBank/DDBJ databases">
        <title>Whole genome sequence of Ardenticatena maritima DSM 23922.</title>
        <authorList>
            <person name="Hemp J."/>
            <person name="Ward L.M."/>
            <person name="Pace L.A."/>
            <person name="Fischer W.W."/>
        </authorList>
    </citation>
    <scope>NUCLEOTIDE SEQUENCE [LARGE SCALE GENOMIC DNA]</scope>
    <source>
        <strain evidence="2 4">110S</strain>
    </source>
</reference>
<dbReference type="Proteomes" id="UP000037784">
    <property type="component" value="Unassembled WGS sequence"/>
</dbReference>
<reference evidence="1 3" key="1">
    <citation type="journal article" date="2015" name="Genome Announc.">
        <title>Draft Genome Sequence of a Heterotrophic Facultative Anaerobic Thermophilic Bacterium, Ardenticatena maritima Strain 110ST.</title>
        <authorList>
            <person name="Kawaichi S."/>
            <person name="Yoshida T."/>
            <person name="Sako Y."/>
            <person name="Nakamura R."/>
        </authorList>
    </citation>
    <scope>NUCLEOTIDE SEQUENCE [LARGE SCALE GENOMIC DNA]</scope>
    <source>
        <strain evidence="1 3">110S</strain>
    </source>
</reference>
<keyword evidence="1" id="KW-0762">Sugar transport</keyword>